<keyword evidence="2" id="KW-1185">Reference proteome</keyword>
<protein>
    <submittedName>
        <fullName evidence="1">Uncharacterized protein</fullName>
    </submittedName>
</protein>
<proteinExistence type="predicted"/>
<dbReference type="InParanoid" id="A0A5C3NWN6"/>
<dbReference type="Proteomes" id="UP000308197">
    <property type="component" value="Unassembled WGS sequence"/>
</dbReference>
<accession>A0A5C3NWN6</accession>
<dbReference type="AlphaFoldDB" id="A0A5C3NWN6"/>
<name>A0A5C3NWN6_9APHY</name>
<dbReference type="EMBL" id="ML211600">
    <property type="protein sequence ID" value="TFK81472.1"/>
    <property type="molecule type" value="Genomic_DNA"/>
</dbReference>
<evidence type="ECO:0000313" key="1">
    <source>
        <dbReference type="EMBL" id="TFK81472.1"/>
    </source>
</evidence>
<organism evidence="1 2">
    <name type="scientific">Polyporus arcularius HHB13444</name>
    <dbReference type="NCBI Taxonomy" id="1314778"/>
    <lineage>
        <taxon>Eukaryota</taxon>
        <taxon>Fungi</taxon>
        <taxon>Dikarya</taxon>
        <taxon>Basidiomycota</taxon>
        <taxon>Agaricomycotina</taxon>
        <taxon>Agaricomycetes</taxon>
        <taxon>Polyporales</taxon>
        <taxon>Polyporaceae</taxon>
        <taxon>Polyporus</taxon>
    </lineage>
</organism>
<reference evidence="1 2" key="1">
    <citation type="journal article" date="2019" name="Nat. Ecol. Evol.">
        <title>Megaphylogeny resolves global patterns of mushroom evolution.</title>
        <authorList>
            <person name="Varga T."/>
            <person name="Krizsan K."/>
            <person name="Foldi C."/>
            <person name="Dima B."/>
            <person name="Sanchez-Garcia M."/>
            <person name="Sanchez-Ramirez S."/>
            <person name="Szollosi G.J."/>
            <person name="Szarkandi J.G."/>
            <person name="Papp V."/>
            <person name="Albert L."/>
            <person name="Andreopoulos W."/>
            <person name="Angelini C."/>
            <person name="Antonin V."/>
            <person name="Barry K.W."/>
            <person name="Bougher N.L."/>
            <person name="Buchanan P."/>
            <person name="Buyck B."/>
            <person name="Bense V."/>
            <person name="Catcheside P."/>
            <person name="Chovatia M."/>
            <person name="Cooper J."/>
            <person name="Damon W."/>
            <person name="Desjardin D."/>
            <person name="Finy P."/>
            <person name="Geml J."/>
            <person name="Haridas S."/>
            <person name="Hughes K."/>
            <person name="Justo A."/>
            <person name="Karasinski D."/>
            <person name="Kautmanova I."/>
            <person name="Kiss B."/>
            <person name="Kocsube S."/>
            <person name="Kotiranta H."/>
            <person name="LaButti K.M."/>
            <person name="Lechner B.E."/>
            <person name="Liimatainen K."/>
            <person name="Lipzen A."/>
            <person name="Lukacs Z."/>
            <person name="Mihaltcheva S."/>
            <person name="Morgado L.N."/>
            <person name="Niskanen T."/>
            <person name="Noordeloos M.E."/>
            <person name="Ohm R.A."/>
            <person name="Ortiz-Santana B."/>
            <person name="Ovrebo C."/>
            <person name="Racz N."/>
            <person name="Riley R."/>
            <person name="Savchenko A."/>
            <person name="Shiryaev A."/>
            <person name="Soop K."/>
            <person name="Spirin V."/>
            <person name="Szebenyi C."/>
            <person name="Tomsovsky M."/>
            <person name="Tulloss R.E."/>
            <person name="Uehling J."/>
            <person name="Grigoriev I.V."/>
            <person name="Vagvolgyi C."/>
            <person name="Papp T."/>
            <person name="Martin F.M."/>
            <person name="Miettinen O."/>
            <person name="Hibbett D.S."/>
            <person name="Nagy L.G."/>
        </authorList>
    </citation>
    <scope>NUCLEOTIDE SEQUENCE [LARGE SCALE GENOMIC DNA]</scope>
    <source>
        <strain evidence="1 2">HHB13444</strain>
    </source>
</reference>
<evidence type="ECO:0000313" key="2">
    <source>
        <dbReference type="Proteomes" id="UP000308197"/>
    </source>
</evidence>
<sequence>MPALRYVALAEQDEVSADWKEDYSGDHAPWRWWEVRRDRAGRGRDEVDEIPSWEGERIRVYLRDADAKAMDEFDELFVASHTDSP</sequence>
<gene>
    <name evidence="1" type="ORF">K466DRAFT_531743</name>
</gene>